<feature type="compositionally biased region" description="Low complexity" evidence="1">
    <location>
        <begin position="94"/>
        <end position="111"/>
    </location>
</feature>
<evidence type="ECO:0000256" key="1">
    <source>
        <dbReference type="SAM" id="MobiDB-lite"/>
    </source>
</evidence>
<name>A0A7K1KV25_9ACTN</name>
<keyword evidence="2" id="KW-0472">Membrane</keyword>
<feature type="compositionally biased region" description="Pro residues" evidence="1">
    <location>
        <begin position="82"/>
        <end position="93"/>
    </location>
</feature>
<feature type="region of interest" description="Disordered" evidence="1">
    <location>
        <begin position="77"/>
        <end position="119"/>
    </location>
</feature>
<evidence type="ECO:0000256" key="2">
    <source>
        <dbReference type="SAM" id="Phobius"/>
    </source>
</evidence>
<evidence type="ECO:0000313" key="4">
    <source>
        <dbReference type="Proteomes" id="UP000432015"/>
    </source>
</evidence>
<reference evidence="3 4" key="1">
    <citation type="submission" date="2019-11" db="EMBL/GenBank/DDBJ databases">
        <authorList>
            <person name="Cao P."/>
        </authorList>
    </citation>
    <scope>NUCLEOTIDE SEQUENCE [LARGE SCALE GENOMIC DNA]</scope>
    <source>
        <strain evidence="3 4">NEAU-AAG5</strain>
    </source>
</reference>
<evidence type="ECO:0000313" key="3">
    <source>
        <dbReference type="EMBL" id="MUN36032.1"/>
    </source>
</evidence>
<protein>
    <submittedName>
        <fullName evidence="3">Uncharacterized protein</fullName>
    </submittedName>
</protein>
<dbReference type="AlphaFoldDB" id="A0A7K1KV25"/>
<keyword evidence="2" id="KW-0812">Transmembrane</keyword>
<feature type="transmembrane region" description="Helical" evidence="2">
    <location>
        <begin position="47"/>
        <end position="69"/>
    </location>
</feature>
<gene>
    <name evidence="3" type="ORF">GNZ18_05385</name>
</gene>
<dbReference type="Proteomes" id="UP000432015">
    <property type="component" value="Unassembled WGS sequence"/>
</dbReference>
<sequence>MSGTKINPAFVIFAAAGFVIVGFALFGSTVAGAGIDDPDENKAEITLQLSAMLNYCVAGLVLVLIGVGFQIASGGAKTPAALPGPAPYGPPQPYQAQRPQAPGRPWGQQAPGPHPPAQG</sequence>
<organism evidence="3 4">
    <name type="scientific">Actinomadura litoris</name>
    <dbReference type="NCBI Taxonomy" id="2678616"/>
    <lineage>
        <taxon>Bacteria</taxon>
        <taxon>Bacillati</taxon>
        <taxon>Actinomycetota</taxon>
        <taxon>Actinomycetes</taxon>
        <taxon>Streptosporangiales</taxon>
        <taxon>Thermomonosporaceae</taxon>
        <taxon>Actinomadura</taxon>
    </lineage>
</organism>
<comment type="caution">
    <text evidence="3">The sequence shown here is derived from an EMBL/GenBank/DDBJ whole genome shotgun (WGS) entry which is preliminary data.</text>
</comment>
<keyword evidence="2" id="KW-1133">Transmembrane helix</keyword>
<dbReference type="RefSeq" id="WP_156214995.1">
    <property type="nucleotide sequence ID" value="NZ_WOFH01000002.1"/>
</dbReference>
<keyword evidence="4" id="KW-1185">Reference proteome</keyword>
<accession>A0A7K1KV25</accession>
<dbReference type="EMBL" id="WOFH01000002">
    <property type="protein sequence ID" value="MUN36032.1"/>
    <property type="molecule type" value="Genomic_DNA"/>
</dbReference>
<feature type="transmembrane region" description="Helical" evidence="2">
    <location>
        <begin position="12"/>
        <end position="35"/>
    </location>
</feature>
<proteinExistence type="predicted"/>